<name>A0ABS5S4I5_9FLAO</name>
<gene>
    <name evidence="2" type="ORF">KIV10_07945</name>
</gene>
<organism evidence="2 3">
    <name type="scientific">Aequorivita echinoideorum</name>
    <dbReference type="NCBI Taxonomy" id="1549647"/>
    <lineage>
        <taxon>Bacteria</taxon>
        <taxon>Pseudomonadati</taxon>
        <taxon>Bacteroidota</taxon>
        <taxon>Flavobacteriia</taxon>
        <taxon>Flavobacteriales</taxon>
        <taxon>Flavobacteriaceae</taxon>
        <taxon>Aequorivita</taxon>
    </lineage>
</organism>
<keyword evidence="3" id="KW-1185">Reference proteome</keyword>
<feature type="signal peptide" evidence="1">
    <location>
        <begin position="1"/>
        <end position="25"/>
    </location>
</feature>
<dbReference type="EMBL" id="JAHCTB010000003">
    <property type="protein sequence ID" value="MBT0608109.1"/>
    <property type="molecule type" value="Genomic_DNA"/>
</dbReference>
<comment type="caution">
    <text evidence="2">The sequence shown here is derived from an EMBL/GenBank/DDBJ whole genome shotgun (WGS) entry which is preliminary data.</text>
</comment>
<dbReference type="NCBIfam" id="NF047658">
    <property type="entry name" value="HYC_CC_PP"/>
    <property type="match status" value="1"/>
</dbReference>
<dbReference type="RefSeq" id="WP_214112981.1">
    <property type="nucleotide sequence ID" value="NZ_JAHCTB010000003.1"/>
</dbReference>
<dbReference type="InterPro" id="IPR058512">
    <property type="entry name" value="DUF8199"/>
</dbReference>
<dbReference type="InterPro" id="IPR058060">
    <property type="entry name" value="HYC_CC_PP"/>
</dbReference>
<reference evidence="2 3" key="1">
    <citation type="submission" date="2021-05" db="EMBL/GenBank/DDBJ databases">
        <title>Aequorivita echinoideorum JCM 30378 genome.</title>
        <authorList>
            <person name="Zhang H."/>
            <person name="Li C."/>
        </authorList>
    </citation>
    <scope>NUCLEOTIDE SEQUENCE [LARGE SCALE GENOMIC DNA]</scope>
    <source>
        <strain evidence="2 3">JCM30378</strain>
    </source>
</reference>
<evidence type="ECO:0000313" key="3">
    <source>
        <dbReference type="Proteomes" id="UP001297092"/>
    </source>
</evidence>
<accession>A0ABS5S4I5</accession>
<evidence type="ECO:0008006" key="4">
    <source>
        <dbReference type="Google" id="ProtNLM"/>
    </source>
</evidence>
<keyword evidence="1" id="KW-0732">Signal</keyword>
<proteinExistence type="predicted"/>
<feature type="chain" id="PRO_5046585362" description="Secreted protein" evidence="1">
    <location>
        <begin position="26"/>
        <end position="138"/>
    </location>
</feature>
<evidence type="ECO:0000256" key="1">
    <source>
        <dbReference type="SAM" id="SignalP"/>
    </source>
</evidence>
<dbReference type="Pfam" id="PF26622">
    <property type="entry name" value="DUF8199"/>
    <property type="match status" value="1"/>
</dbReference>
<dbReference type="Proteomes" id="UP001297092">
    <property type="component" value="Unassembled WGS sequence"/>
</dbReference>
<evidence type="ECO:0000313" key="2">
    <source>
        <dbReference type="EMBL" id="MBT0608109.1"/>
    </source>
</evidence>
<sequence length="138" mass="15841">MKKFFHKVLSMLMAFVVLFSTMSFTLNMHYCGETLVATSFFESVESCGMEIAKSKLPNGCSMEKPDCCKNEQSLIKGQDELKLNFDKISFDQHIFVAAFFHTYSALFESTEEIRPSLPAYPPPNIVRHIYKLDESYLI</sequence>
<protein>
    <recommendedName>
        <fullName evidence="4">Secreted protein</fullName>
    </recommendedName>
</protein>